<comment type="subcellular location">
    <subcellularLocation>
        <location evidence="1">Endosome</location>
    </subcellularLocation>
</comment>
<protein>
    <recommendedName>
        <fullName evidence="7">Charged multivesicular body protein 7</fullName>
    </recommendedName>
</protein>
<dbReference type="GO" id="GO:0006900">
    <property type="term" value="P:vesicle budding from membrane"/>
    <property type="evidence" value="ECO:0007669"/>
    <property type="project" value="TreeGrafter"/>
</dbReference>
<reference evidence="5" key="1">
    <citation type="submission" date="2022-01" db="EMBL/GenBank/DDBJ databases">
        <authorList>
            <person name="King R."/>
        </authorList>
    </citation>
    <scope>NUCLEOTIDE SEQUENCE</scope>
</reference>
<dbReference type="GO" id="GO:0032511">
    <property type="term" value="P:late endosome to vacuole transport via multivesicular body sorting pathway"/>
    <property type="evidence" value="ECO:0007669"/>
    <property type="project" value="TreeGrafter"/>
</dbReference>
<dbReference type="OrthoDB" id="10250120at2759"/>
<evidence type="ECO:0000256" key="3">
    <source>
        <dbReference type="ARBA" id="ARBA00022753"/>
    </source>
</evidence>
<keyword evidence="4" id="KW-0175">Coiled coil</keyword>
<proteinExistence type="inferred from homology"/>
<feature type="coiled-coil region" evidence="4">
    <location>
        <begin position="246"/>
        <end position="302"/>
    </location>
</feature>
<evidence type="ECO:0000313" key="5">
    <source>
        <dbReference type="EMBL" id="CAH1108836.1"/>
    </source>
</evidence>
<dbReference type="InterPro" id="IPR005024">
    <property type="entry name" value="Snf7_fam"/>
</dbReference>
<comment type="similarity">
    <text evidence="2">Belongs to the SNF7 family.</text>
</comment>
<organism evidence="5 6">
    <name type="scientific">Psylliodes chrysocephalus</name>
    <dbReference type="NCBI Taxonomy" id="3402493"/>
    <lineage>
        <taxon>Eukaryota</taxon>
        <taxon>Metazoa</taxon>
        <taxon>Ecdysozoa</taxon>
        <taxon>Arthropoda</taxon>
        <taxon>Hexapoda</taxon>
        <taxon>Insecta</taxon>
        <taxon>Pterygota</taxon>
        <taxon>Neoptera</taxon>
        <taxon>Endopterygota</taxon>
        <taxon>Coleoptera</taxon>
        <taxon>Polyphaga</taxon>
        <taxon>Cucujiformia</taxon>
        <taxon>Chrysomeloidea</taxon>
        <taxon>Chrysomelidae</taxon>
        <taxon>Galerucinae</taxon>
        <taxon>Alticini</taxon>
        <taxon>Psylliodes</taxon>
    </lineage>
</organism>
<dbReference type="GO" id="GO:0005771">
    <property type="term" value="C:multivesicular body"/>
    <property type="evidence" value="ECO:0007669"/>
    <property type="project" value="TreeGrafter"/>
</dbReference>
<dbReference type="PANTHER" id="PTHR22761">
    <property type="entry name" value="CHARGED MULTIVESICULAR BODY PROTEIN"/>
    <property type="match status" value="1"/>
</dbReference>
<evidence type="ECO:0000256" key="2">
    <source>
        <dbReference type="ARBA" id="ARBA00006190"/>
    </source>
</evidence>
<evidence type="ECO:0000313" key="6">
    <source>
        <dbReference type="Proteomes" id="UP001153636"/>
    </source>
</evidence>
<evidence type="ECO:0000256" key="1">
    <source>
        <dbReference type="ARBA" id="ARBA00004177"/>
    </source>
</evidence>
<evidence type="ECO:0008006" key="7">
    <source>
        <dbReference type="Google" id="ProtNLM"/>
    </source>
</evidence>
<accession>A0A9P0D2T3</accession>
<dbReference type="Proteomes" id="UP001153636">
    <property type="component" value="Chromosome 3"/>
</dbReference>
<evidence type="ECO:0000256" key="4">
    <source>
        <dbReference type="SAM" id="Coils"/>
    </source>
</evidence>
<dbReference type="Pfam" id="PF03357">
    <property type="entry name" value="Snf7"/>
    <property type="match status" value="1"/>
</dbReference>
<dbReference type="AlphaFoldDB" id="A0A9P0D2T3"/>
<sequence>MFNISESKLPECLKDENRINVLFAPTRSRSVNPKDWDNKISSWKNIIKVYCDTNDVYTFTFLSLNKAFIRNGRPPSCLSDVLNEMKKSGEIQSLDEFLTKSPRTWSGWATNVFVKRPFAWSYNKLKNSVYTTDTKEQQLVHLEVIISKCNDLINSIPDNYKKKLISLKELLNILNKDSTNVEDIKLLLHYMSNQNLIDITYLNNNKQTELETTLIKFCVGESGLITELDIGVYTLEKNEKIILKSIEEMEDNIQSCIKEAKMHLSKNHRQMAKSSLRKKRDMEKLLEKKANALHNIQTLLQQINETHTNTYVWESYKKVLSAFDMNFKNTGISEDMIDDTMIKLGEVLDKNHDIQTAMAMPAQDLNESDLEAELADLLKEDAPHDDPPDDSGLNTSDVEDKFKHLTLNLPKVPETSPNTSQIDVEVDNLIDLSS</sequence>
<dbReference type="PANTHER" id="PTHR22761:SF10">
    <property type="entry name" value="GH13992P"/>
    <property type="match status" value="1"/>
</dbReference>
<gene>
    <name evidence="5" type="ORF">PSYICH_LOCUS9583</name>
</gene>
<keyword evidence="6" id="KW-1185">Reference proteome</keyword>
<dbReference type="GO" id="GO:0009898">
    <property type="term" value="C:cytoplasmic side of plasma membrane"/>
    <property type="evidence" value="ECO:0007669"/>
    <property type="project" value="TreeGrafter"/>
</dbReference>
<name>A0A9P0D2T3_9CUCU</name>
<dbReference type="EMBL" id="OV651815">
    <property type="protein sequence ID" value="CAH1108836.1"/>
    <property type="molecule type" value="Genomic_DNA"/>
</dbReference>
<keyword evidence="3" id="KW-0967">Endosome</keyword>
<dbReference type="Pfam" id="PF25880">
    <property type="entry name" value="WHD_CHMP7_1st"/>
    <property type="match status" value="1"/>
</dbReference>
<dbReference type="GO" id="GO:0000815">
    <property type="term" value="C:ESCRT III complex"/>
    <property type="evidence" value="ECO:0007669"/>
    <property type="project" value="TreeGrafter"/>
</dbReference>